<organism evidence="4">
    <name type="scientific">Rodentolepis nana</name>
    <name type="common">Dwarf tapeworm</name>
    <name type="synonym">Hymenolepis nana</name>
    <dbReference type="NCBI Taxonomy" id="102285"/>
    <lineage>
        <taxon>Eukaryota</taxon>
        <taxon>Metazoa</taxon>
        <taxon>Spiralia</taxon>
        <taxon>Lophotrochozoa</taxon>
        <taxon>Platyhelminthes</taxon>
        <taxon>Cestoda</taxon>
        <taxon>Eucestoda</taxon>
        <taxon>Cyclophyllidea</taxon>
        <taxon>Hymenolepididae</taxon>
        <taxon>Rodentolepis</taxon>
    </lineage>
</organism>
<keyword evidence="3" id="KW-1185">Reference proteome</keyword>
<feature type="region of interest" description="Disordered" evidence="1">
    <location>
        <begin position="52"/>
        <end position="72"/>
    </location>
</feature>
<protein>
    <submittedName>
        <fullName evidence="4">DUF4159 domain-containing protein</fullName>
    </submittedName>
</protein>
<accession>A0A0R3THD1</accession>
<feature type="compositionally biased region" description="Polar residues" evidence="1">
    <location>
        <begin position="58"/>
        <end position="72"/>
    </location>
</feature>
<reference evidence="2 3" key="2">
    <citation type="submission" date="2018-11" db="EMBL/GenBank/DDBJ databases">
        <authorList>
            <consortium name="Pathogen Informatics"/>
        </authorList>
    </citation>
    <scope>NUCLEOTIDE SEQUENCE [LARGE SCALE GENOMIC DNA]</scope>
</reference>
<proteinExistence type="predicted"/>
<dbReference type="Proteomes" id="UP000278807">
    <property type="component" value="Unassembled WGS sequence"/>
</dbReference>
<dbReference type="WBParaSite" id="HNAJ_0000647201-mRNA-1">
    <property type="protein sequence ID" value="HNAJ_0000647201-mRNA-1"/>
    <property type="gene ID" value="HNAJ_0000647201"/>
</dbReference>
<gene>
    <name evidence="2" type="ORF">HNAJ_LOCUS6468</name>
</gene>
<evidence type="ECO:0000313" key="3">
    <source>
        <dbReference type="Proteomes" id="UP000278807"/>
    </source>
</evidence>
<evidence type="ECO:0000313" key="4">
    <source>
        <dbReference type="WBParaSite" id="HNAJ_0000647201-mRNA-1"/>
    </source>
</evidence>
<evidence type="ECO:0000313" key="2">
    <source>
        <dbReference type="EMBL" id="VDO02328.1"/>
    </source>
</evidence>
<name>A0A0R3THD1_RODNA</name>
<reference evidence="4" key="1">
    <citation type="submission" date="2017-02" db="UniProtKB">
        <authorList>
            <consortium name="WormBaseParasite"/>
        </authorList>
    </citation>
    <scope>IDENTIFICATION</scope>
</reference>
<sequence>MGLCAIKRLAGSVWGCARSSLNTTYKMFIQPIMLYVWRPLITATEVTLKPLDSHRGDSQATREGTQPSITTNNWRDKINTIDAMLLEIKHPYEQMRSLALETTNVKYPADKWPQVFNDGSYTENQANVEAVVYHGLLSLYAAVGHNRSAMKEGIEALNQVCCLDAKFRPHCEQ</sequence>
<dbReference type="AlphaFoldDB" id="A0A0R3THD1"/>
<dbReference type="EMBL" id="UZAE01007151">
    <property type="protein sequence ID" value="VDO02328.1"/>
    <property type="molecule type" value="Genomic_DNA"/>
</dbReference>
<evidence type="ECO:0000256" key="1">
    <source>
        <dbReference type="SAM" id="MobiDB-lite"/>
    </source>
</evidence>